<dbReference type="PROSITE" id="PS50041">
    <property type="entry name" value="C_TYPE_LECTIN_2"/>
    <property type="match status" value="1"/>
</dbReference>
<dbReference type="Pfam" id="PF00084">
    <property type="entry name" value="Sushi"/>
    <property type="match status" value="1"/>
</dbReference>
<evidence type="ECO:0000256" key="1">
    <source>
        <dbReference type="ARBA" id="ARBA00022729"/>
    </source>
</evidence>
<feature type="domain" description="Sushi" evidence="6">
    <location>
        <begin position="63"/>
        <end position="120"/>
    </location>
</feature>
<dbReference type="OrthoDB" id="406096at2759"/>
<dbReference type="Proteomes" id="UP000596742">
    <property type="component" value="Unassembled WGS sequence"/>
</dbReference>
<keyword evidence="1" id="KW-0732">Signal</keyword>
<evidence type="ECO:0008006" key="9">
    <source>
        <dbReference type="Google" id="ProtNLM"/>
    </source>
</evidence>
<dbReference type="InterPro" id="IPR001304">
    <property type="entry name" value="C-type_lectin-like"/>
</dbReference>
<dbReference type="CDD" id="cd00037">
    <property type="entry name" value="CLECT"/>
    <property type="match status" value="1"/>
</dbReference>
<keyword evidence="4" id="KW-1133">Transmembrane helix</keyword>
<comment type="caution">
    <text evidence="7">The sequence shown here is derived from an EMBL/GenBank/DDBJ whole genome shotgun (WGS) entry which is preliminary data.</text>
</comment>
<evidence type="ECO:0000256" key="2">
    <source>
        <dbReference type="ARBA" id="ARBA00023157"/>
    </source>
</evidence>
<keyword evidence="3" id="KW-0768">Sushi</keyword>
<proteinExistence type="predicted"/>
<evidence type="ECO:0000313" key="7">
    <source>
        <dbReference type="EMBL" id="VDI79126.1"/>
    </source>
</evidence>
<evidence type="ECO:0000313" key="8">
    <source>
        <dbReference type="Proteomes" id="UP000596742"/>
    </source>
</evidence>
<dbReference type="CDD" id="cd00033">
    <property type="entry name" value="CCP"/>
    <property type="match status" value="1"/>
</dbReference>
<keyword evidence="4" id="KW-0812">Transmembrane</keyword>
<name>A0A8B6HHC9_MYTGA</name>
<keyword evidence="2 3" id="KW-1015">Disulfide bond</keyword>
<dbReference type="InterPro" id="IPR035976">
    <property type="entry name" value="Sushi/SCR/CCP_sf"/>
</dbReference>
<dbReference type="InterPro" id="IPR000436">
    <property type="entry name" value="Sushi_SCR_CCP_dom"/>
</dbReference>
<dbReference type="Gene3D" id="3.10.100.10">
    <property type="entry name" value="Mannose-Binding Protein A, subunit A"/>
    <property type="match status" value="1"/>
</dbReference>
<dbReference type="Pfam" id="PF00059">
    <property type="entry name" value="Lectin_C"/>
    <property type="match status" value="1"/>
</dbReference>
<feature type="disulfide bond" evidence="3">
    <location>
        <begin position="91"/>
        <end position="118"/>
    </location>
</feature>
<dbReference type="InterPro" id="IPR050828">
    <property type="entry name" value="C-type_lectin/matrix_domain"/>
</dbReference>
<protein>
    <recommendedName>
        <fullName evidence="9">C-type lectin domain-containing protein</fullName>
    </recommendedName>
</protein>
<keyword evidence="4" id="KW-0472">Membrane</keyword>
<dbReference type="SUPFAM" id="SSF56436">
    <property type="entry name" value="C-type lectin-like"/>
    <property type="match status" value="1"/>
</dbReference>
<sequence>MCIKILKLFPKIPDIIECENCCKEAKMKFLLVAVVLMLELVCVLSIQRKTKNCKRKHSDQPKVQCNQTETNTCLNIDVGDKTVGAVARLSCPDGFNLIGDDNIVCLDSGNWSEINAKCDPGDEIGGINVQSFGGSRYVFVNFTQKNYSEAEAYCSDICGSLVEINNKEEDDYLMATTQSLNVASFWIGLKSNDGSSFEWPSGNTIITNMYENFEDQTYAKDKGSCVLAYNNHDGNSRRWEPFVKEFCDENKKHFVCELMSG</sequence>
<evidence type="ECO:0000259" key="6">
    <source>
        <dbReference type="PROSITE" id="PS50923"/>
    </source>
</evidence>
<organism evidence="7 8">
    <name type="scientific">Mytilus galloprovincialis</name>
    <name type="common">Mediterranean mussel</name>
    <dbReference type="NCBI Taxonomy" id="29158"/>
    <lineage>
        <taxon>Eukaryota</taxon>
        <taxon>Metazoa</taxon>
        <taxon>Spiralia</taxon>
        <taxon>Lophotrochozoa</taxon>
        <taxon>Mollusca</taxon>
        <taxon>Bivalvia</taxon>
        <taxon>Autobranchia</taxon>
        <taxon>Pteriomorphia</taxon>
        <taxon>Mytilida</taxon>
        <taxon>Mytiloidea</taxon>
        <taxon>Mytilidae</taxon>
        <taxon>Mytilinae</taxon>
        <taxon>Mytilus</taxon>
    </lineage>
</organism>
<dbReference type="PANTHER" id="PTHR45710:SF26">
    <property type="entry name" value="RH26557P"/>
    <property type="match status" value="1"/>
</dbReference>
<dbReference type="Gene3D" id="2.10.70.10">
    <property type="entry name" value="Complement Module, domain 1"/>
    <property type="match status" value="1"/>
</dbReference>
<feature type="transmembrane region" description="Helical" evidence="4">
    <location>
        <begin position="29"/>
        <end position="46"/>
    </location>
</feature>
<dbReference type="EMBL" id="UYJE01010035">
    <property type="protein sequence ID" value="VDI79126.1"/>
    <property type="molecule type" value="Genomic_DNA"/>
</dbReference>
<accession>A0A8B6HHC9</accession>
<dbReference type="PROSITE" id="PS50923">
    <property type="entry name" value="SUSHI"/>
    <property type="match status" value="1"/>
</dbReference>
<dbReference type="SMART" id="SM00034">
    <property type="entry name" value="CLECT"/>
    <property type="match status" value="1"/>
</dbReference>
<evidence type="ECO:0000256" key="4">
    <source>
        <dbReference type="SAM" id="Phobius"/>
    </source>
</evidence>
<evidence type="ECO:0000259" key="5">
    <source>
        <dbReference type="PROSITE" id="PS50041"/>
    </source>
</evidence>
<keyword evidence="8" id="KW-1185">Reference proteome</keyword>
<feature type="domain" description="C-type lectin" evidence="5">
    <location>
        <begin position="132"/>
        <end position="240"/>
    </location>
</feature>
<dbReference type="SUPFAM" id="SSF57535">
    <property type="entry name" value="Complement control module/SCR domain"/>
    <property type="match status" value="1"/>
</dbReference>
<dbReference type="InterPro" id="IPR016187">
    <property type="entry name" value="CTDL_fold"/>
</dbReference>
<dbReference type="InterPro" id="IPR016186">
    <property type="entry name" value="C-type_lectin-like/link_sf"/>
</dbReference>
<dbReference type="AlphaFoldDB" id="A0A8B6HHC9"/>
<evidence type="ECO:0000256" key="3">
    <source>
        <dbReference type="PROSITE-ProRule" id="PRU00302"/>
    </source>
</evidence>
<dbReference type="PANTHER" id="PTHR45710">
    <property type="entry name" value="C-TYPE LECTIN DOMAIN-CONTAINING PROTEIN 180"/>
    <property type="match status" value="1"/>
</dbReference>
<gene>
    <name evidence="7" type="ORF">MGAL_10B072839</name>
</gene>
<comment type="caution">
    <text evidence="3">Lacks conserved residue(s) required for the propagation of feature annotation.</text>
</comment>
<reference evidence="7" key="1">
    <citation type="submission" date="2018-11" db="EMBL/GenBank/DDBJ databases">
        <authorList>
            <person name="Alioto T."/>
            <person name="Alioto T."/>
        </authorList>
    </citation>
    <scope>NUCLEOTIDE SEQUENCE</scope>
</reference>